<dbReference type="InterPro" id="IPR022842">
    <property type="entry name" value="RNAP_Rpo3/Rpb3/RPAC1"/>
</dbReference>
<protein>
    <submittedName>
        <fullName evidence="4">DNA-directed RNA polymerases I and III subunit rpac1</fullName>
    </submittedName>
</protein>
<dbReference type="GO" id="GO:0005666">
    <property type="term" value="C:RNA polymerase III complex"/>
    <property type="evidence" value="ECO:0007669"/>
    <property type="project" value="TreeGrafter"/>
</dbReference>
<gene>
    <name evidence="4" type="ORF">FCC1311_002502</name>
</gene>
<name>A0A2R5FZ54_9STRA</name>
<dbReference type="SUPFAM" id="SSF55257">
    <property type="entry name" value="RBP11-like subunits of RNA polymerase"/>
    <property type="match status" value="1"/>
</dbReference>
<dbReference type="SUPFAM" id="SSF56553">
    <property type="entry name" value="Insert subdomain of RNA polymerase alpha subunit"/>
    <property type="match status" value="1"/>
</dbReference>
<feature type="domain" description="DNA-directed RNA polymerase RpoA/D/Rpb3-type" evidence="3">
    <location>
        <begin position="48"/>
        <end position="307"/>
    </location>
</feature>
<dbReference type="Pfam" id="PF01193">
    <property type="entry name" value="RNA_pol_L"/>
    <property type="match status" value="1"/>
</dbReference>
<dbReference type="PANTHER" id="PTHR11800:SF13">
    <property type="entry name" value="DNA-DIRECTED RNA POLYMERASES I AND III SUBUNIT RPAC1"/>
    <property type="match status" value="1"/>
</dbReference>
<dbReference type="OrthoDB" id="270173at2759"/>
<proteinExistence type="inferred from homology"/>
<evidence type="ECO:0000256" key="2">
    <source>
        <dbReference type="ARBA" id="ARBA00023163"/>
    </source>
</evidence>
<evidence type="ECO:0000256" key="1">
    <source>
        <dbReference type="ARBA" id="ARBA00022478"/>
    </source>
</evidence>
<keyword evidence="2" id="KW-0804">Transcription</keyword>
<dbReference type="Gene3D" id="2.170.120.12">
    <property type="entry name" value="DNA-directed RNA polymerase, insert domain"/>
    <property type="match status" value="1"/>
</dbReference>
<dbReference type="HAMAP" id="MF_00320">
    <property type="entry name" value="RNApol_arch_Rpo3"/>
    <property type="match status" value="1"/>
</dbReference>
<dbReference type="GO" id="GO:0005736">
    <property type="term" value="C:RNA polymerase I complex"/>
    <property type="evidence" value="ECO:0007669"/>
    <property type="project" value="TreeGrafter"/>
</dbReference>
<keyword evidence="5" id="KW-1185">Reference proteome</keyword>
<keyword evidence="1 4" id="KW-0240">DNA-directed RNA polymerase</keyword>
<dbReference type="CDD" id="cd07032">
    <property type="entry name" value="RNAP_I_II_AC40"/>
    <property type="match status" value="1"/>
</dbReference>
<dbReference type="GO" id="GO:0046983">
    <property type="term" value="F:protein dimerization activity"/>
    <property type="evidence" value="ECO:0007669"/>
    <property type="project" value="InterPro"/>
</dbReference>
<evidence type="ECO:0000313" key="4">
    <source>
        <dbReference type="EMBL" id="GBG24032.1"/>
    </source>
</evidence>
<dbReference type="GO" id="GO:0006351">
    <property type="term" value="P:DNA-templated transcription"/>
    <property type="evidence" value="ECO:0007669"/>
    <property type="project" value="InterPro"/>
</dbReference>
<dbReference type="InterPro" id="IPR036643">
    <property type="entry name" value="RNApol_insert_sf"/>
</dbReference>
<dbReference type="InterPro" id="IPR050518">
    <property type="entry name" value="Rpo3/RPB3_RNA_Pol_subunit"/>
</dbReference>
<dbReference type="Proteomes" id="UP000241890">
    <property type="component" value="Unassembled WGS sequence"/>
</dbReference>
<comment type="caution">
    <text evidence="4">The sequence shown here is derived from an EMBL/GenBank/DDBJ whole genome shotgun (WGS) entry which is preliminary data.</text>
</comment>
<dbReference type="InterPro" id="IPR036603">
    <property type="entry name" value="RBP11-like"/>
</dbReference>
<dbReference type="Gene3D" id="3.30.1360.10">
    <property type="entry name" value="RNA polymerase, RBP11-like subunit"/>
    <property type="match status" value="1"/>
</dbReference>
<dbReference type="AlphaFoldDB" id="A0A2R5FZ54"/>
<evidence type="ECO:0000259" key="3">
    <source>
        <dbReference type="SMART" id="SM00662"/>
    </source>
</evidence>
<dbReference type="InParanoid" id="A0A2R5FZ54"/>
<evidence type="ECO:0000313" key="5">
    <source>
        <dbReference type="Proteomes" id="UP000241890"/>
    </source>
</evidence>
<dbReference type="EMBL" id="BEYU01000003">
    <property type="protein sequence ID" value="GBG24032.1"/>
    <property type="molecule type" value="Genomic_DNA"/>
</dbReference>
<dbReference type="InterPro" id="IPR033901">
    <property type="entry name" value="RNAPI/III_AC40"/>
</dbReference>
<dbReference type="NCBIfam" id="NF001988">
    <property type="entry name" value="PRK00783.1"/>
    <property type="match status" value="1"/>
</dbReference>
<reference evidence="4 5" key="1">
    <citation type="submission" date="2017-12" db="EMBL/GenBank/DDBJ databases">
        <title>Sequencing, de novo assembly and annotation of complete genome of a new Thraustochytrid species, strain FCC1311.</title>
        <authorList>
            <person name="Sedici K."/>
            <person name="Godart F."/>
            <person name="Aiese Cigliano R."/>
            <person name="Sanseverino W."/>
            <person name="Barakat M."/>
            <person name="Ortet P."/>
            <person name="Marechal E."/>
            <person name="Cagnac O."/>
            <person name="Amato A."/>
        </authorList>
    </citation>
    <scope>NUCLEOTIDE SEQUENCE [LARGE SCALE GENOMIC DNA]</scope>
</reference>
<dbReference type="InterPro" id="IPR011263">
    <property type="entry name" value="DNA-dir_RNA_pol_RpoA/D/Rpb3"/>
</dbReference>
<dbReference type="GO" id="GO:0003899">
    <property type="term" value="F:DNA-directed RNA polymerase activity"/>
    <property type="evidence" value="ECO:0007669"/>
    <property type="project" value="InterPro"/>
</dbReference>
<sequence>MFRVDDDAPHRLFGRHEQEFKGLDEVRVDFVPPFDEDELVAEEEKKLRVRFELRNTDPAIANALRRIMIAEVETVAVDQIGMMQNTSIIPDEVLVHRVAMVPLAVDPRHVRKGEALFFELTITCKGKPQNVYSRDLLFQPDESQTAAFPDQKEYWSKFNPRPVHSDILLAKLLPGQQIHLRAVCTVGKGQDHAKWSPVATATYRIMPKVDVNTARANGELAQAIKQACPRDVFDIEDSGALVATDPRRCTMCRECVRLDEFKGCVELYRVSDHFIFSVESVGSLPPLEIVRRAILVLKAKAVAWKRHLHSLQATS</sequence>
<dbReference type="PANTHER" id="PTHR11800">
    <property type="entry name" value="DNA-DIRECTED RNA POLYMERASE"/>
    <property type="match status" value="1"/>
</dbReference>
<organism evidence="4 5">
    <name type="scientific">Hondaea fermentalgiana</name>
    <dbReference type="NCBI Taxonomy" id="2315210"/>
    <lineage>
        <taxon>Eukaryota</taxon>
        <taxon>Sar</taxon>
        <taxon>Stramenopiles</taxon>
        <taxon>Bigyra</taxon>
        <taxon>Labyrinthulomycetes</taxon>
        <taxon>Thraustochytrida</taxon>
        <taxon>Thraustochytriidae</taxon>
        <taxon>Hondaea</taxon>
    </lineage>
</organism>
<dbReference type="SMART" id="SM00662">
    <property type="entry name" value="RPOLD"/>
    <property type="match status" value="1"/>
</dbReference>
<accession>A0A2R5FZ54</accession>
<dbReference type="FunCoup" id="A0A2R5FZ54">
    <property type="interactions" value="282"/>
</dbReference>